<comment type="caution">
    <text evidence="1">The sequence shown here is derived from an EMBL/GenBank/DDBJ whole genome shotgun (WGS) entry which is preliminary data.</text>
</comment>
<gene>
    <name evidence="1" type="ORF">C446_17419</name>
</gene>
<evidence type="ECO:0000313" key="2">
    <source>
        <dbReference type="Proteomes" id="UP000011607"/>
    </source>
</evidence>
<dbReference type="AlphaFoldDB" id="M0LBH4"/>
<organism evidence="1 2">
    <name type="scientific">Halobiforma nitratireducens JCM 10879</name>
    <dbReference type="NCBI Taxonomy" id="1227454"/>
    <lineage>
        <taxon>Archaea</taxon>
        <taxon>Methanobacteriati</taxon>
        <taxon>Methanobacteriota</taxon>
        <taxon>Stenosarchaea group</taxon>
        <taxon>Halobacteria</taxon>
        <taxon>Halobacteriales</taxon>
        <taxon>Natrialbaceae</taxon>
        <taxon>Halobiforma</taxon>
    </lineage>
</organism>
<reference evidence="1 2" key="1">
    <citation type="journal article" date="2014" name="PLoS Genet.">
        <title>Phylogenetically driven sequencing of extremely halophilic archaea reveals strategies for static and dynamic osmo-response.</title>
        <authorList>
            <person name="Becker E.A."/>
            <person name="Seitzer P.M."/>
            <person name="Tritt A."/>
            <person name="Larsen D."/>
            <person name="Krusor M."/>
            <person name="Yao A.I."/>
            <person name="Wu D."/>
            <person name="Madern D."/>
            <person name="Eisen J.A."/>
            <person name="Darling A.E."/>
            <person name="Facciotti M.T."/>
        </authorList>
    </citation>
    <scope>NUCLEOTIDE SEQUENCE [LARGE SCALE GENOMIC DNA]</scope>
    <source>
        <strain evidence="1 2">JCM 10879</strain>
    </source>
</reference>
<keyword evidence="2" id="KW-1185">Reference proteome</keyword>
<dbReference type="EMBL" id="AOMA01000187">
    <property type="protein sequence ID" value="EMA29315.1"/>
    <property type="molecule type" value="Genomic_DNA"/>
</dbReference>
<dbReference type="eggNOG" id="arCOG04493">
    <property type="taxonomic scope" value="Archaea"/>
</dbReference>
<feature type="non-terminal residue" evidence="1">
    <location>
        <position position="97"/>
    </location>
</feature>
<name>M0LBH4_9EURY</name>
<evidence type="ECO:0000313" key="1">
    <source>
        <dbReference type="EMBL" id="EMA29315.1"/>
    </source>
</evidence>
<dbReference type="Proteomes" id="UP000011607">
    <property type="component" value="Unassembled WGS sequence"/>
</dbReference>
<sequence>MATNVFAARAHYTVEDPYERTKTPDSRPTFGLDDGEIDRIVLSASTPEHVEYGFGDVGGSGVGSLDRALDVLLFFRAVATTREGATARARDSRVDGE</sequence>
<accession>M0LBH4</accession>
<proteinExistence type="predicted"/>
<protein>
    <submittedName>
        <fullName evidence="1">Uncharacterized protein</fullName>
    </submittedName>
</protein>